<evidence type="ECO:0000313" key="3">
    <source>
        <dbReference type="Proteomes" id="UP001589590"/>
    </source>
</evidence>
<feature type="signal peptide" evidence="1">
    <location>
        <begin position="1"/>
        <end position="18"/>
    </location>
</feature>
<reference evidence="2 3" key="1">
    <citation type="submission" date="2024-09" db="EMBL/GenBank/DDBJ databases">
        <authorList>
            <person name="Sun Q."/>
            <person name="Mori K."/>
        </authorList>
    </citation>
    <scope>NUCLEOTIDE SEQUENCE [LARGE SCALE GENOMIC DNA]</scope>
    <source>
        <strain evidence="2 3">CECT 8300</strain>
    </source>
</reference>
<proteinExistence type="predicted"/>
<accession>A0ABV5H5E7</accession>
<keyword evidence="1" id="KW-0732">Signal</keyword>
<comment type="caution">
    <text evidence="2">The sequence shown here is derived from an EMBL/GenBank/DDBJ whole genome shotgun (WGS) entry which is preliminary data.</text>
</comment>
<name>A0ABV5H5E7_9FLAO</name>
<keyword evidence="3" id="KW-1185">Reference proteome</keyword>
<evidence type="ECO:0000313" key="2">
    <source>
        <dbReference type="EMBL" id="MFB9106535.1"/>
    </source>
</evidence>
<protein>
    <recommendedName>
        <fullName evidence="4">DUF4468 domain-containing protein</fullName>
    </recommendedName>
</protein>
<evidence type="ECO:0008006" key="4">
    <source>
        <dbReference type="Google" id="ProtNLM"/>
    </source>
</evidence>
<organism evidence="2 3">
    <name type="scientific">Algibacter miyuki</name>
    <dbReference type="NCBI Taxonomy" id="1306933"/>
    <lineage>
        <taxon>Bacteria</taxon>
        <taxon>Pseudomonadati</taxon>
        <taxon>Bacteroidota</taxon>
        <taxon>Flavobacteriia</taxon>
        <taxon>Flavobacteriales</taxon>
        <taxon>Flavobacteriaceae</taxon>
        <taxon>Algibacter</taxon>
    </lineage>
</organism>
<dbReference type="Proteomes" id="UP001589590">
    <property type="component" value="Unassembled WGS sequence"/>
</dbReference>
<gene>
    <name evidence="2" type="ORF">ACFFU1_16625</name>
</gene>
<evidence type="ECO:0000256" key="1">
    <source>
        <dbReference type="SAM" id="SignalP"/>
    </source>
</evidence>
<dbReference type="RefSeq" id="WP_290270581.1">
    <property type="nucleotide sequence ID" value="NZ_JAUFQP010000010.1"/>
</dbReference>
<sequence length="188" mass="22308">MKKILLLYIFLSSNLFFGQEFTVTPEGLKNKENIEKNYIVLDVKDKKASELYQKSRQFVNVKYKNPEKVIKGKIENEYLRFETFSQDLLVHTTKRGSKTFINATYYTELRFKEGKVKFEITSIDMKSTAYSTKLYFSGGGNGKTFRIYNEKNGKLFREQIKIALENYFNNHVSDYLDFLNKKKKEEDW</sequence>
<feature type="chain" id="PRO_5047183966" description="DUF4468 domain-containing protein" evidence="1">
    <location>
        <begin position="19"/>
        <end position="188"/>
    </location>
</feature>
<dbReference type="EMBL" id="JBHMFA010000017">
    <property type="protein sequence ID" value="MFB9106535.1"/>
    <property type="molecule type" value="Genomic_DNA"/>
</dbReference>